<dbReference type="InterPro" id="IPR000276">
    <property type="entry name" value="GPCR_Rhodpsn"/>
</dbReference>
<keyword evidence="3 9" id="KW-1133">Transmembrane helix</keyword>
<organism evidence="11 12">
    <name type="scientific">Saccoglossus kowalevskii</name>
    <name type="common">Acorn worm</name>
    <dbReference type="NCBI Taxonomy" id="10224"/>
    <lineage>
        <taxon>Eukaryota</taxon>
        <taxon>Metazoa</taxon>
        <taxon>Hemichordata</taxon>
        <taxon>Enteropneusta</taxon>
        <taxon>Harrimaniidae</taxon>
        <taxon>Saccoglossus</taxon>
    </lineage>
</organism>
<name>A0ABM0MD17_SACKO</name>
<dbReference type="GeneID" id="100373174"/>
<gene>
    <name evidence="12" type="primary">LOC100373174</name>
</gene>
<evidence type="ECO:0000256" key="3">
    <source>
        <dbReference type="ARBA" id="ARBA00022989"/>
    </source>
</evidence>
<reference evidence="12" key="1">
    <citation type="submission" date="2025-08" db="UniProtKB">
        <authorList>
            <consortium name="RefSeq"/>
        </authorList>
    </citation>
    <scope>IDENTIFICATION</scope>
    <source>
        <tissue evidence="12">Testes</tissue>
    </source>
</reference>
<comment type="similarity">
    <text evidence="8">Belongs to the G-protein coupled receptor 1 family.</text>
</comment>
<keyword evidence="2 8" id="KW-0812">Transmembrane</keyword>
<evidence type="ECO:0000313" key="11">
    <source>
        <dbReference type="Proteomes" id="UP000694865"/>
    </source>
</evidence>
<dbReference type="Pfam" id="PF00001">
    <property type="entry name" value="7tm_1"/>
    <property type="match status" value="2"/>
</dbReference>
<dbReference type="InterPro" id="IPR017452">
    <property type="entry name" value="GPCR_Rhodpsn_7TM"/>
</dbReference>
<evidence type="ECO:0000256" key="8">
    <source>
        <dbReference type="RuleBase" id="RU000688"/>
    </source>
</evidence>
<feature type="transmembrane region" description="Helical" evidence="9">
    <location>
        <begin position="602"/>
        <end position="623"/>
    </location>
</feature>
<evidence type="ECO:0000256" key="1">
    <source>
        <dbReference type="ARBA" id="ARBA00004141"/>
    </source>
</evidence>
<dbReference type="SUPFAM" id="SSF81321">
    <property type="entry name" value="Family A G protein-coupled receptor-like"/>
    <property type="match status" value="2"/>
</dbReference>
<evidence type="ECO:0000256" key="2">
    <source>
        <dbReference type="ARBA" id="ARBA00022692"/>
    </source>
</evidence>
<dbReference type="SMART" id="SM01381">
    <property type="entry name" value="7TM_GPCR_Srsx"/>
    <property type="match status" value="1"/>
</dbReference>
<dbReference type="PANTHER" id="PTHR24243:SF233">
    <property type="entry name" value="THYROTROPIN-RELEASING HORMONE RECEPTOR"/>
    <property type="match status" value="1"/>
</dbReference>
<feature type="transmembrane region" description="Helical" evidence="9">
    <location>
        <begin position="109"/>
        <end position="132"/>
    </location>
</feature>
<evidence type="ECO:0000313" key="12">
    <source>
        <dbReference type="RefSeq" id="XP_006817908.1"/>
    </source>
</evidence>
<feature type="transmembrane region" description="Helical" evidence="9">
    <location>
        <begin position="144"/>
        <end position="163"/>
    </location>
</feature>
<dbReference type="Gene3D" id="1.20.1070.10">
    <property type="entry name" value="Rhodopsin 7-helix transmembrane proteins"/>
    <property type="match status" value="2"/>
</dbReference>
<feature type="transmembrane region" description="Helical" evidence="9">
    <location>
        <begin position="286"/>
        <end position="307"/>
    </location>
</feature>
<feature type="transmembrane region" description="Helical" evidence="9">
    <location>
        <begin position="62"/>
        <end position="89"/>
    </location>
</feature>
<accession>A0ABM0MD17</accession>
<dbReference type="Proteomes" id="UP000694865">
    <property type="component" value="Unplaced"/>
</dbReference>
<dbReference type="PROSITE" id="PS00237">
    <property type="entry name" value="G_PROTEIN_RECEP_F1_1"/>
    <property type="match status" value="2"/>
</dbReference>
<dbReference type="PROSITE" id="PS50262">
    <property type="entry name" value="G_PROTEIN_RECEP_F1_2"/>
    <property type="match status" value="2"/>
</dbReference>
<evidence type="ECO:0000256" key="7">
    <source>
        <dbReference type="ARBA" id="ARBA00023224"/>
    </source>
</evidence>
<dbReference type="PRINTS" id="PR00237">
    <property type="entry name" value="GPCRRHODOPSN"/>
</dbReference>
<sequence length="713" mass="81225">MNSSESMYQAVNNTVDEYKLSSYTIIITTVFYVIIFTLGVIGNVLILFVVCCNKDMGNSTNYFLVNLSVADLLVLVFCMPVALLETYIIRPWLLGEVMCKLVPFLEYSASQASILTLVAVAIERFVAICYPLKAQYTITPKKTVRICVLIWLIACGASIPYILMAQHILYDVTENGDELFNCGTYNVSPLAEIYVISCAVIFFWLPLFVLIGLYLRVAFELNKKMPSYSSIGVRFAKVSSKTNEEYTMHSYALIRDNGTPEKKVRNTNRQCAMNSFYTQMQIRKRVVHMLIIVVVFFFVCLLPQRVVSLWFKYGSTEQHMSLGVDGVYTLVIICRILTYVNSSLNPMVYNIMSTKFRKQFVKVIKFKRFTGRRETSLSTQDFKDFKLCELQIVVTWLDITTTQYQHYPSKLVPFLEYSASQASILTLVAVAIERFVAICYPLKAQYTITPKKTVRICGLIWLIACGASIPYLFMAQHTTYDITENGDELYECGTYNDSLPAEIYVVSCAVIFFLLPLFVLVGLYLRVSLALNKKMPAQCNNRVVFNKKTQEAADEEYSMEIYGGTSHDGDSGNPPEYTPLRVTSRQRAPDPFRAQMKMRKRVVYMLIVVVALFFICLLPQRVVSLWFKYGSAEQQMSLGVEGVYTLVIICRIFTYMNSSINPIIYNIMSTKFRTAFLRALGIKKIRKRQDTTSSHNSSFATTRLNSVQASSMV</sequence>
<evidence type="ECO:0000256" key="5">
    <source>
        <dbReference type="ARBA" id="ARBA00023136"/>
    </source>
</evidence>
<keyword evidence="6 8" id="KW-0675">Receptor</keyword>
<feature type="transmembrane region" description="Helical" evidence="9">
    <location>
        <begin position="453"/>
        <end position="473"/>
    </location>
</feature>
<feature type="transmembrane region" description="Helical" evidence="9">
    <location>
        <begin position="503"/>
        <end position="525"/>
    </location>
</feature>
<dbReference type="PANTHER" id="PTHR24243">
    <property type="entry name" value="G-PROTEIN COUPLED RECEPTOR"/>
    <property type="match status" value="1"/>
</dbReference>
<feature type="transmembrane region" description="Helical" evidence="9">
    <location>
        <begin position="643"/>
        <end position="668"/>
    </location>
</feature>
<proteinExistence type="inferred from homology"/>
<evidence type="ECO:0000256" key="6">
    <source>
        <dbReference type="ARBA" id="ARBA00023170"/>
    </source>
</evidence>
<evidence type="ECO:0000256" key="9">
    <source>
        <dbReference type="SAM" id="Phobius"/>
    </source>
</evidence>
<keyword evidence="11" id="KW-1185">Reference proteome</keyword>
<protein>
    <submittedName>
        <fullName evidence="12">Uncharacterized protein LOC100373174</fullName>
    </submittedName>
</protein>
<keyword evidence="5 9" id="KW-0472">Membrane</keyword>
<feature type="domain" description="G-protein coupled receptors family 1 profile" evidence="10">
    <location>
        <begin position="42"/>
        <end position="349"/>
    </location>
</feature>
<comment type="subcellular location">
    <subcellularLocation>
        <location evidence="1">Membrane</location>
        <topology evidence="1">Multi-pass membrane protein</topology>
    </subcellularLocation>
</comment>
<keyword evidence="4 8" id="KW-0297">G-protein coupled receptor</keyword>
<evidence type="ECO:0000259" key="10">
    <source>
        <dbReference type="PROSITE" id="PS50262"/>
    </source>
</evidence>
<feature type="domain" description="G-protein coupled receptors family 1 profile" evidence="10">
    <location>
        <begin position="410"/>
        <end position="665"/>
    </location>
</feature>
<keyword evidence="7 8" id="KW-0807">Transducer</keyword>
<evidence type="ECO:0000256" key="4">
    <source>
        <dbReference type="ARBA" id="ARBA00023040"/>
    </source>
</evidence>
<feature type="transmembrane region" description="Helical" evidence="9">
    <location>
        <begin position="327"/>
        <end position="349"/>
    </location>
</feature>
<feature type="transmembrane region" description="Helical" evidence="9">
    <location>
        <begin position="193"/>
        <end position="215"/>
    </location>
</feature>
<dbReference type="RefSeq" id="XP_006817908.1">
    <property type="nucleotide sequence ID" value="XM_006817845.1"/>
</dbReference>
<feature type="transmembrane region" description="Helical" evidence="9">
    <location>
        <begin position="20"/>
        <end position="50"/>
    </location>
</feature>